<evidence type="ECO:0000256" key="7">
    <source>
        <dbReference type="ARBA" id="ARBA00023136"/>
    </source>
</evidence>
<accession>A0A5B2W353</accession>
<keyword evidence="7 8" id="KW-0472">Membrane</keyword>
<feature type="transmembrane region" description="Helical" evidence="8">
    <location>
        <begin position="246"/>
        <end position="265"/>
    </location>
</feature>
<dbReference type="GO" id="GO:0005886">
    <property type="term" value="C:plasma membrane"/>
    <property type="evidence" value="ECO:0007669"/>
    <property type="project" value="UniProtKB-SubCell"/>
</dbReference>
<keyword evidence="5 8" id="KW-0812">Transmembrane</keyword>
<evidence type="ECO:0000256" key="4">
    <source>
        <dbReference type="ARBA" id="ARBA00022679"/>
    </source>
</evidence>
<feature type="transmembrane region" description="Helical" evidence="8">
    <location>
        <begin position="102"/>
        <end position="121"/>
    </location>
</feature>
<feature type="transmembrane region" description="Helical" evidence="8">
    <location>
        <begin position="195"/>
        <end position="215"/>
    </location>
</feature>
<gene>
    <name evidence="10" type="ORF">F0L74_01570</name>
</gene>
<dbReference type="Proteomes" id="UP000324611">
    <property type="component" value="Unassembled WGS sequence"/>
</dbReference>
<evidence type="ECO:0000256" key="2">
    <source>
        <dbReference type="ARBA" id="ARBA00022475"/>
    </source>
</evidence>
<reference evidence="10 11" key="1">
    <citation type="submission" date="2019-09" db="EMBL/GenBank/DDBJ databases">
        <title>Chitinophaga ginsengihumi sp. nov., isolated from soil of ginseng rhizosphere.</title>
        <authorList>
            <person name="Lee J."/>
        </authorList>
    </citation>
    <scope>NUCLEOTIDE SEQUENCE [LARGE SCALE GENOMIC DNA]</scope>
    <source>
        <strain evidence="10 11">BN140078</strain>
    </source>
</reference>
<organism evidence="10 11">
    <name type="scientific">Chitinophaga agrisoli</name>
    <dbReference type="NCBI Taxonomy" id="2607653"/>
    <lineage>
        <taxon>Bacteria</taxon>
        <taxon>Pseudomonadati</taxon>
        <taxon>Bacteroidota</taxon>
        <taxon>Chitinophagia</taxon>
        <taxon>Chitinophagales</taxon>
        <taxon>Chitinophagaceae</taxon>
        <taxon>Chitinophaga</taxon>
    </lineage>
</organism>
<dbReference type="GO" id="GO:0016763">
    <property type="term" value="F:pentosyltransferase activity"/>
    <property type="evidence" value="ECO:0007669"/>
    <property type="project" value="TreeGrafter"/>
</dbReference>
<feature type="transmembrane region" description="Helical" evidence="8">
    <location>
        <begin position="272"/>
        <end position="289"/>
    </location>
</feature>
<feature type="transmembrane region" description="Helical" evidence="8">
    <location>
        <begin position="12"/>
        <end position="33"/>
    </location>
</feature>
<keyword evidence="6 8" id="KW-1133">Transmembrane helix</keyword>
<dbReference type="GO" id="GO:0009103">
    <property type="term" value="P:lipopolysaccharide biosynthetic process"/>
    <property type="evidence" value="ECO:0007669"/>
    <property type="project" value="UniProtKB-ARBA"/>
</dbReference>
<dbReference type="PANTHER" id="PTHR33908:SF11">
    <property type="entry name" value="MEMBRANE PROTEIN"/>
    <property type="match status" value="1"/>
</dbReference>
<evidence type="ECO:0000313" key="10">
    <source>
        <dbReference type="EMBL" id="KAA2244689.1"/>
    </source>
</evidence>
<dbReference type="InterPro" id="IPR038731">
    <property type="entry name" value="RgtA/B/C-like"/>
</dbReference>
<feature type="transmembrane region" description="Helical" evidence="8">
    <location>
        <begin position="45"/>
        <end position="67"/>
    </location>
</feature>
<sequence length="515" mass="59550">MKVITHRKTTYYLLAALILVKMVLHYCIINPVYDLHRDEYLHLDLASHLSAGYLSVPPFTAFISLLIKWLGGGFFWVKFFPALFGAGTMVLVWRMIEELEGGIYAQLLAGTVYLCSAMLRLNMLYQPNSFDVLSWTWVFYLLIRYIHNGHRRNLLWLGVAIGLGFLNKYNILFLVAGLMPAVLLSPQRKVFFNKYLYTGIGIALLLALPNIWWQIANGMPVMHHMAELTKYQLVNVNRFDFMKDQFLFFISGAFVFVAGLVALFLYRPFRPYLFLGLTYVFVITLFLYLRAKSYYALGLYPVLLAFGAVCWERLFSASWLKYMRVAWLLLVILPFAYVFNVLFPVLTPQVIQQKAKKFQAFGLLHWEDGKDHALPQDFADMLGWREMANLSVKAYELIPEPARAHTMVICGNYGQAGALNYYGNGKLPFALSFNADYIFWFPRMEDLQYIILVDDEEPDEHAHRFSTSIEKIGQVTNPLAREYGTSVYLLKDIKPEAPAGLRELQRQQIRELRAW</sequence>
<dbReference type="AlphaFoldDB" id="A0A5B2W353"/>
<dbReference type="EMBL" id="VUOC01000001">
    <property type="protein sequence ID" value="KAA2244689.1"/>
    <property type="molecule type" value="Genomic_DNA"/>
</dbReference>
<evidence type="ECO:0000313" key="11">
    <source>
        <dbReference type="Proteomes" id="UP000324611"/>
    </source>
</evidence>
<dbReference type="InterPro" id="IPR050297">
    <property type="entry name" value="LipidA_mod_glycosyltrf_83"/>
</dbReference>
<comment type="subcellular location">
    <subcellularLocation>
        <location evidence="1">Cell membrane</location>
        <topology evidence="1">Multi-pass membrane protein</topology>
    </subcellularLocation>
</comment>
<proteinExistence type="predicted"/>
<reference evidence="10 11" key="2">
    <citation type="submission" date="2019-09" db="EMBL/GenBank/DDBJ databases">
        <authorList>
            <person name="Jin C."/>
        </authorList>
    </citation>
    <scope>NUCLEOTIDE SEQUENCE [LARGE SCALE GENOMIC DNA]</scope>
    <source>
        <strain evidence="10 11">BN140078</strain>
    </source>
</reference>
<evidence type="ECO:0000256" key="1">
    <source>
        <dbReference type="ARBA" id="ARBA00004651"/>
    </source>
</evidence>
<name>A0A5B2W353_9BACT</name>
<feature type="domain" description="Glycosyltransferase RgtA/B/C/D-like" evidence="9">
    <location>
        <begin position="56"/>
        <end position="213"/>
    </location>
</feature>
<protein>
    <submittedName>
        <fullName evidence="10">Glycosyltransferase family 39 protein</fullName>
    </submittedName>
</protein>
<keyword evidence="2" id="KW-1003">Cell membrane</keyword>
<dbReference type="Pfam" id="PF13231">
    <property type="entry name" value="PMT_2"/>
    <property type="match status" value="1"/>
</dbReference>
<feature type="transmembrane region" description="Helical" evidence="8">
    <location>
        <begin position="153"/>
        <end position="183"/>
    </location>
</feature>
<feature type="transmembrane region" description="Helical" evidence="8">
    <location>
        <begin position="295"/>
        <end position="314"/>
    </location>
</feature>
<comment type="caution">
    <text evidence="10">The sequence shown here is derived from an EMBL/GenBank/DDBJ whole genome shotgun (WGS) entry which is preliminary data.</text>
</comment>
<dbReference type="PANTHER" id="PTHR33908">
    <property type="entry name" value="MANNOSYLTRANSFERASE YKCB-RELATED"/>
    <property type="match status" value="1"/>
</dbReference>
<feature type="transmembrane region" description="Helical" evidence="8">
    <location>
        <begin position="326"/>
        <end position="346"/>
    </location>
</feature>
<evidence type="ECO:0000256" key="6">
    <source>
        <dbReference type="ARBA" id="ARBA00022989"/>
    </source>
</evidence>
<evidence type="ECO:0000256" key="5">
    <source>
        <dbReference type="ARBA" id="ARBA00022692"/>
    </source>
</evidence>
<evidence type="ECO:0000259" key="9">
    <source>
        <dbReference type="Pfam" id="PF13231"/>
    </source>
</evidence>
<evidence type="ECO:0000256" key="3">
    <source>
        <dbReference type="ARBA" id="ARBA00022676"/>
    </source>
</evidence>
<evidence type="ECO:0000256" key="8">
    <source>
        <dbReference type="SAM" id="Phobius"/>
    </source>
</evidence>
<keyword evidence="4 10" id="KW-0808">Transferase</keyword>
<dbReference type="RefSeq" id="WP_149836086.1">
    <property type="nucleotide sequence ID" value="NZ_VUOC01000001.1"/>
</dbReference>
<keyword evidence="3" id="KW-0328">Glycosyltransferase</keyword>
<keyword evidence="11" id="KW-1185">Reference proteome</keyword>
<feature type="transmembrane region" description="Helical" evidence="8">
    <location>
        <begin position="74"/>
        <end position="96"/>
    </location>
</feature>